<keyword evidence="3" id="KW-1185">Reference proteome</keyword>
<sequence>MHRSIIVHASKLCSHSLPRNSAVIVHLAPTYHGLAVLKCLPLLGVLVLLVSTLCPFGAIAALLACNHSNIDKVVQFTVQLSHGRATGDTLGRSEYNSEPRLFQICYVCMMEQSLVTLAPAENNETVQLQGYSKESTGLDIYRSTLRGIYMGAERLFSSSIPIYNSGIYAASAAGLMADT</sequence>
<reference evidence="2 3" key="1">
    <citation type="journal article" date="2021" name="Nat. Commun.">
        <title>Genetic determinants of endophytism in the Arabidopsis root mycobiome.</title>
        <authorList>
            <person name="Mesny F."/>
            <person name="Miyauchi S."/>
            <person name="Thiergart T."/>
            <person name="Pickel B."/>
            <person name="Atanasova L."/>
            <person name="Karlsson M."/>
            <person name="Huettel B."/>
            <person name="Barry K.W."/>
            <person name="Haridas S."/>
            <person name="Chen C."/>
            <person name="Bauer D."/>
            <person name="Andreopoulos W."/>
            <person name="Pangilinan J."/>
            <person name="LaButti K."/>
            <person name="Riley R."/>
            <person name="Lipzen A."/>
            <person name="Clum A."/>
            <person name="Drula E."/>
            <person name="Henrissat B."/>
            <person name="Kohler A."/>
            <person name="Grigoriev I.V."/>
            <person name="Martin F.M."/>
            <person name="Hacquard S."/>
        </authorList>
    </citation>
    <scope>NUCLEOTIDE SEQUENCE [LARGE SCALE GENOMIC DNA]</scope>
    <source>
        <strain evidence="2 3">MPI-SDFR-AT-0080</strain>
    </source>
</reference>
<comment type="caution">
    <text evidence="2">The sequence shown here is derived from an EMBL/GenBank/DDBJ whole genome shotgun (WGS) entry which is preliminary data.</text>
</comment>
<keyword evidence="1" id="KW-0812">Transmembrane</keyword>
<keyword evidence="1" id="KW-0472">Membrane</keyword>
<dbReference type="Proteomes" id="UP000774617">
    <property type="component" value="Unassembled WGS sequence"/>
</dbReference>
<evidence type="ECO:0000256" key="1">
    <source>
        <dbReference type="SAM" id="Phobius"/>
    </source>
</evidence>
<evidence type="ECO:0000313" key="2">
    <source>
        <dbReference type="EMBL" id="KAH7043944.1"/>
    </source>
</evidence>
<evidence type="ECO:0000313" key="3">
    <source>
        <dbReference type="Proteomes" id="UP000774617"/>
    </source>
</evidence>
<proteinExistence type="predicted"/>
<protein>
    <submittedName>
        <fullName evidence="2">Uncharacterized protein</fullName>
    </submittedName>
</protein>
<feature type="transmembrane region" description="Helical" evidence="1">
    <location>
        <begin position="42"/>
        <end position="65"/>
    </location>
</feature>
<name>A0ABQ8G6M8_9PEZI</name>
<accession>A0ABQ8G6M8</accession>
<organism evidence="2 3">
    <name type="scientific">Macrophomina phaseolina</name>
    <dbReference type="NCBI Taxonomy" id="35725"/>
    <lineage>
        <taxon>Eukaryota</taxon>
        <taxon>Fungi</taxon>
        <taxon>Dikarya</taxon>
        <taxon>Ascomycota</taxon>
        <taxon>Pezizomycotina</taxon>
        <taxon>Dothideomycetes</taxon>
        <taxon>Dothideomycetes incertae sedis</taxon>
        <taxon>Botryosphaeriales</taxon>
        <taxon>Botryosphaeriaceae</taxon>
        <taxon>Macrophomina</taxon>
    </lineage>
</organism>
<dbReference type="EMBL" id="JAGTJR010000021">
    <property type="protein sequence ID" value="KAH7043944.1"/>
    <property type="molecule type" value="Genomic_DNA"/>
</dbReference>
<gene>
    <name evidence="2" type="ORF">B0J12DRAFT_701681</name>
</gene>
<keyword evidence="1" id="KW-1133">Transmembrane helix</keyword>